<evidence type="ECO:0000256" key="1">
    <source>
        <dbReference type="SAM" id="MobiDB-lite"/>
    </source>
</evidence>
<evidence type="ECO:0000313" key="2">
    <source>
        <dbReference type="Proteomes" id="UP000694843"/>
    </source>
</evidence>
<feature type="compositionally biased region" description="Low complexity" evidence="1">
    <location>
        <begin position="67"/>
        <end position="82"/>
    </location>
</feature>
<dbReference type="KEGG" id="hazt:108676349"/>
<feature type="compositionally biased region" description="Low complexity" evidence="1">
    <location>
        <begin position="94"/>
        <end position="103"/>
    </location>
</feature>
<evidence type="ECO:0000313" key="3">
    <source>
        <dbReference type="RefSeq" id="XP_018019902.1"/>
    </source>
</evidence>
<name>A0A8B7P1L4_HYAAZ</name>
<keyword evidence="2" id="KW-1185">Reference proteome</keyword>
<feature type="compositionally biased region" description="Low complexity" evidence="1">
    <location>
        <begin position="39"/>
        <end position="60"/>
    </location>
</feature>
<dbReference type="AlphaFoldDB" id="A0A8B7P1L4"/>
<feature type="compositionally biased region" description="Low complexity" evidence="1">
    <location>
        <begin position="10"/>
        <end position="27"/>
    </location>
</feature>
<accession>A0A8B7P1L4</accession>
<dbReference type="RefSeq" id="XP_018019902.1">
    <property type="nucleotide sequence ID" value="XM_018164413.2"/>
</dbReference>
<sequence length="143" mass="15149">MNYPGAYSGQAPNAPYQATAAPQYGAPPQQPYGAPPQQQPYGAPQQQQPYGAPQQQQQPYGAPPQQPYGGTAPPQPYGGAQQFHQQSHAPPPNYAAQPQQAPGYPQPPGGVSHPLHSEYTSRLNLLRVMLVGPPVSDNFTAGP</sequence>
<dbReference type="Proteomes" id="UP000694843">
    <property type="component" value="Unplaced"/>
</dbReference>
<dbReference type="GeneID" id="108676349"/>
<organism evidence="2 3">
    <name type="scientific">Hyalella azteca</name>
    <name type="common">Amphipod</name>
    <dbReference type="NCBI Taxonomy" id="294128"/>
    <lineage>
        <taxon>Eukaryota</taxon>
        <taxon>Metazoa</taxon>
        <taxon>Ecdysozoa</taxon>
        <taxon>Arthropoda</taxon>
        <taxon>Crustacea</taxon>
        <taxon>Multicrustacea</taxon>
        <taxon>Malacostraca</taxon>
        <taxon>Eumalacostraca</taxon>
        <taxon>Peracarida</taxon>
        <taxon>Amphipoda</taxon>
        <taxon>Senticaudata</taxon>
        <taxon>Talitrida</taxon>
        <taxon>Talitroidea</taxon>
        <taxon>Hyalellidae</taxon>
        <taxon>Hyalella</taxon>
    </lineage>
</organism>
<feature type="compositionally biased region" description="Pro residues" evidence="1">
    <location>
        <begin position="28"/>
        <end position="38"/>
    </location>
</feature>
<protein>
    <submittedName>
        <fullName evidence="3">TM2 domain-containing protein DDB_G0277895-like</fullName>
    </submittedName>
</protein>
<feature type="region of interest" description="Disordered" evidence="1">
    <location>
        <begin position="1"/>
        <end position="117"/>
    </location>
</feature>
<gene>
    <name evidence="3" type="primary">LOC108676349</name>
</gene>
<proteinExistence type="predicted"/>
<reference evidence="3" key="1">
    <citation type="submission" date="2025-08" db="UniProtKB">
        <authorList>
            <consortium name="RefSeq"/>
        </authorList>
    </citation>
    <scope>IDENTIFICATION</scope>
    <source>
        <tissue evidence="3">Whole organism</tissue>
    </source>
</reference>